<dbReference type="EMBL" id="FUPS01000014">
    <property type="protein sequence ID" value="SJT00490.1"/>
    <property type="molecule type" value="Genomic_DNA"/>
</dbReference>
<feature type="domain" description="Terminase large subunit-like ATPase" evidence="2">
    <location>
        <begin position="57"/>
        <end position="181"/>
    </location>
</feature>
<dbReference type="RefSeq" id="WP_021402200.1">
    <property type="nucleotide sequence ID" value="NZ_CP149699.1"/>
</dbReference>
<reference evidence="3 4" key="1">
    <citation type="submission" date="2017-02" db="EMBL/GenBank/DDBJ databases">
        <authorList>
            <consortium name="Pathogen Informatics"/>
        </authorList>
    </citation>
    <scope>NUCLEOTIDE SEQUENCE [LARGE SCALE GENOMIC DNA]</scope>
    <source>
        <strain evidence="3 4">VRECD0157</strain>
    </source>
</reference>
<feature type="transmembrane region" description="Helical" evidence="1">
    <location>
        <begin position="40"/>
        <end position="59"/>
    </location>
</feature>
<dbReference type="InterPro" id="IPR027417">
    <property type="entry name" value="P-loop_NTPase"/>
</dbReference>
<comment type="caution">
    <text evidence="3">The sequence shown here is derived from an EMBL/GenBank/DDBJ whole genome shotgun (WGS) entry which is preliminary data.</text>
</comment>
<name>A0A9X8RLP6_CLODI</name>
<keyword evidence="1" id="KW-1133">Transmembrane helix</keyword>
<dbReference type="Pfam" id="PF03354">
    <property type="entry name" value="TerL_ATPase"/>
    <property type="match status" value="1"/>
</dbReference>
<dbReference type="Proteomes" id="UP000189137">
    <property type="component" value="Unassembled WGS sequence"/>
</dbReference>
<evidence type="ECO:0000313" key="4">
    <source>
        <dbReference type="Proteomes" id="UP000189137"/>
    </source>
</evidence>
<keyword evidence="1" id="KW-0472">Membrane</keyword>
<proteinExistence type="predicted"/>
<dbReference type="Gene3D" id="3.40.50.300">
    <property type="entry name" value="P-loop containing nucleotide triphosphate hydrolases"/>
    <property type="match status" value="1"/>
</dbReference>
<gene>
    <name evidence="3" type="ORF">SAMEA3375112_03404</name>
</gene>
<dbReference type="AlphaFoldDB" id="A0A9X8RLP6"/>
<accession>A0A9X8RLP6</accession>
<dbReference type="Gene3D" id="3.30.420.240">
    <property type="match status" value="1"/>
</dbReference>
<evidence type="ECO:0000259" key="2">
    <source>
        <dbReference type="Pfam" id="PF03354"/>
    </source>
</evidence>
<evidence type="ECO:0000313" key="3">
    <source>
        <dbReference type="EMBL" id="SJT00490.1"/>
    </source>
</evidence>
<organism evidence="3 4">
    <name type="scientific">Clostridioides difficile</name>
    <name type="common">Peptoclostridium difficile</name>
    <dbReference type="NCBI Taxonomy" id="1496"/>
    <lineage>
        <taxon>Bacteria</taxon>
        <taxon>Bacillati</taxon>
        <taxon>Bacillota</taxon>
        <taxon>Clostridia</taxon>
        <taxon>Peptostreptococcales</taxon>
        <taxon>Peptostreptococcaceae</taxon>
        <taxon>Clostridioides</taxon>
    </lineage>
</organism>
<keyword evidence="1" id="KW-0812">Transmembrane</keyword>
<sequence>MMTKTRKLNNNEINSDKNKALEEGIIEWTKFYRENPHRFCIDYFGLNLYLVQIILIYMFDKCNYAMLICARGFAKSWIAAVYACCRAVLYPNSKIGIAAFTKSQAELIIREKIEKELVKQSPMLAREIKKIEYNNKFSKVTFHNGSTIEAIVSNEQSRGFRFNILIVDEFRLVKKEIQDRILKPFLNVSRNLKFKKDGKYEDYPPEPNKELYLSSAWFRMHEAYDKFKLYVKDMVDGRDKFVLNCNYKLSLHHGILDKERADEMKREMDAVSWIMEMESLFFGENEDAIFKSSYVNPCRTLKNPFYPPTDLEILSAKNGKVKCNLQKRKGELRIISADIAVAEGDNNDNSVYTCWRLLPEKDYYERMVVHIESHNGMKPDKQAIRLKQLFFDFEADFLVIDTQGVGQSVLSDLLRVNYDDARNKEYNAFSHANTNHLHNNFITKENYPVIFEIKAYGQINHDCIIGLLDVFLKNRIKLPINDVEANDMLNSTSGYAKKNYTDQARMILPYKQTTLLVNELINLETVKNDGQKWLKVKEKGKARKDRYSSLAYGNYLANLLDGELKKRNSKNSGQIISFWSGGGNHNRTQRR</sequence>
<protein>
    <submittedName>
        <fullName evidence="3">Terminase-like family</fullName>
    </submittedName>
</protein>
<evidence type="ECO:0000256" key="1">
    <source>
        <dbReference type="SAM" id="Phobius"/>
    </source>
</evidence>
<dbReference type="InterPro" id="IPR046461">
    <property type="entry name" value="TerL_ATPase"/>
</dbReference>